<dbReference type="Proteomes" id="UP000521017">
    <property type="component" value="Unassembled WGS sequence"/>
</dbReference>
<reference evidence="1 2" key="1">
    <citation type="submission" date="2020-08" db="EMBL/GenBank/DDBJ databases">
        <title>Genomic Encyclopedia of Type Strains, Phase IV (KMG-V): Genome sequencing to study the core and pangenomes of soil and plant-associated prokaryotes.</title>
        <authorList>
            <person name="Whitman W."/>
        </authorList>
    </citation>
    <scope>NUCLEOTIDE SEQUENCE [LARGE SCALE GENOMIC DNA]</scope>
    <source>
        <strain evidence="1 2">M2T3</strain>
    </source>
</reference>
<protein>
    <submittedName>
        <fullName evidence="1">Uncharacterized protein</fullName>
    </submittedName>
</protein>
<dbReference type="AlphaFoldDB" id="A0A7X0J0X3"/>
<name>A0A7X0J0X3_9SPHI</name>
<accession>A0A7X0J0X3</accession>
<evidence type="ECO:0000313" key="2">
    <source>
        <dbReference type="Proteomes" id="UP000521017"/>
    </source>
</evidence>
<proteinExistence type="predicted"/>
<sequence>MDQSVIVFCYRKIIDANSSSPWEKLVFDDSYLEFRMQFQNFNKERKCFTFAELIRQQADAERLHFLVSPSVSGYIQQLRGQIPDVVDVLGKQFLNFSRYRFELINSDIRHAQGHQVAINFYSSSMNWYHTIGNTLLLSEDSAESTDEDSAIQTYLYQLQPFVSIHTLKLNP</sequence>
<comment type="caution">
    <text evidence="1">The sequence shown here is derived from an EMBL/GenBank/DDBJ whole genome shotgun (WGS) entry which is preliminary data.</text>
</comment>
<dbReference type="RefSeq" id="WP_184623716.1">
    <property type="nucleotide sequence ID" value="NZ_JACHCC010000003.1"/>
</dbReference>
<organism evidence="1 2">
    <name type="scientific">Pedobacter cryoconitis</name>
    <dbReference type="NCBI Taxonomy" id="188932"/>
    <lineage>
        <taxon>Bacteria</taxon>
        <taxon>Pseudomonadati</taxon>
        <taxon>Bacteroidota</taxon>
        <taxon>Sphingobacteriia</taxon>
        <taxon>Sphingobacteriales</taxon>
        <taxon>Sphingobacteriaceae</taxon>
        <taxon>Pedobacter</taxon>
    </lineage>
</organism>
<dbReference type="EMBL" id="JACHCC010000003">
    <property type="protein sequence ID" value="MBB6499041.1"/>
    <property type="molecule type" value="Genomic_DNA"/>
</dbReference>
<evidence type="ECO:0000313" key="1">
    <source>
        <dbReference type="EMBL" id="MBB6499041.1"/>
    </source>
</evidence>
<gene>
    <name evidence="1" type="ORF">HDF25_001182</name>
</gene>